<evidence type="ECO:0000313" key="3">
    <source>
        <dbReference type="Proteomes" id="UP001152130"/>
    </source>
</evidence>
<gene>
    <name evidence="2" type="ORF">NW766_011491</name>
</gene>
<feature type="compositionally biased region" description="Low complexity" evidence="1">
    <location>
        <begin position="253"/>
        <end position="263"/>
    </location>
</feature>
<evidence type="ECO:0000313" key="2">
    <source>
        <dbReference type="EMBL" id="KAJ4004757.1"/>
    </source>
</evidence>
<name>A0A9W8PF55_9HYPO</name>
<proteinExistence type="predicted"/>
<organism evidence="2 3">
    <name type="scientific">Fusarium irregulare</name>
    <dbReference type="NCBI Taxonomy" id="2494466"/>
    <lineage>
        <taxon>Eukaryota</taxon>
        <taxon>Fungi</taxon>
        <taxon>Dikarya</taxon>
        <taxon>Ascomycota</taxon>
        <taxon>Pezizomycotina</taxon>
        <taxon>Sordariomycetes</taxon>
        <taxon>Hypocreomycetidae</taxon>
        <taxon>Hypocreales</taxon>
        <taxon>Nectriaceae</taxon>
        <taxon>Fusarium</taxon>
        <taxon>Fusarium incarnatum-equiseti species complex</taxon>
    </lineage>
</organism>
<accession>A0A9W8PF55</accession>
<reference evidence="2" key="1">
    <citation type="submission" date="2022-10" db="EMBL/GenBank/DDBJ databases">
        <title>Fusarium specimens isolated from Avocado Roots.</title>
        <authorList>
            <person name="Stajich J."/>
            <person name="Roper C."/>
            <person name="Heimlech-Rivalta G."/>
        </authorList>
    </citation>
    <scope>NUCLEOTIDE SEQUENCE</scope>
    <source>
        <strain evidence="2">CF00143</strain>
    </source>
</reference>
<evidence type="ECO:0000256" key="1">
    <source>
        <dbReference type="SAM" id="MobiDB-lite"/>
    </source>
</evidence>
<comment type="caution">
    <text evidence="2">The sequence shown here is derived from an EMBL/GenBank/DDBJ whole genome shotgun (WGS) entry which is preliminary data.</text>
</comment>
<dbReference type="EMBL" id="JAPDHF010000023">
    <property type="protein sequence ID" value="KAJ4004757.1"/>
    <property type="molecule type" value="Genomic_DNA"/>
</dbReference>
<feature type="region of interest" description="Disordered" evidence="1">
    <location>
        <begin position="180"/>
        <end position="223"/>
    </location>
</feature>
<feature type="region of interest" description="Disordered" evidence="1">
    <location>
        <begin position="244"/>
        <end position="273"/>
    </location>
</feature>
<keyword evidence="3" id="KW-1185">Reference proteome</keyword>
<protein>
    <submittedName>
        <fullName evidence="2">Uncharacterized protein</fullName>
    </submittedName>
</protein>
<dbReference type="Proteomes" id="UP001152130">
    <property type="component" value="Unassembled WGS sequence"/>
</dbReference>
<dbReference type="AlphaFoldDB" id="A0A9W8PF55"/>
<sequence length="760" mass="84357">MPSMSESMLAALPPAEINFDFSNHDVDFGVDWPQNEIMDNVSQFDLTIQQDETNAAGTWPFHAFDPGHKPLFQPSLNMPQRERTEAFYFDTLFSGMSPFQGPALGTCIETGVFSGAAAAPPEGSDNALTQHPHPSSGWLTDFNNPHKTISMGEILADSTLHSNDAIWPLDVMDILDASSEGNTNVAPRNPHDTLPHQNGPNFDGESARPILSVPSGAPTQELHPHLEPSLAAPIAEMHLSVAGPAPQMDSFRPVRPVTLPPLRRGGKKGPLSAQERRARKECIGGLPCEPCLRLSKATLWISPCAVANFLDVVKLHPYFLGSEAQRNTIQNLDKDTVAKALLLVYTLGTSGADAKIQALTIPPYNSYAVVNWATATDILLSMIEKADENDTPMSEHLSQIADLQPEPSSWHQHPIIIPVPTRYEKSGEDMGLYLIFCALSKFEFMSWNNPLSRVPDEEAIDIGCKALHILTWITKRRLEQKLFHRLQGCVNKLNTLSSSQLSFTATLILRVLTFGNQRARSEIEDDDIKQMPGEDLATRHQVRQSLFCYLKIVTDRLPAWSDFWKQQTGSLVPITPGILRLSLSDLEIYDKRFLRLGRCFKQSRKWYESFGKKFEEVENTMETDDMHVARFLGSLMDGSYVSASIKAIISRMDQFYQTQVREPLESVENAIGKGINPSHLPLILAYKDLFLEAEKDVEALLKGLKEVAQRWDSFSRGDADIPTEFDLIGSIPAPFIPFELVVACSDALGMILGSAEAGTH</sequence>